<proteinExistence type="predicted"/>
<dbReference type="OMA" id="CAINGED"/>
<dbReference type="AlphaFoldDB" id="A0A2H3D613"/>
<accession>A0A2H3D613</accession>
<dbReference type="EMBL" id="KZ293703">
    <property type="protein sequence ID" value="PBK83763.1"/>
    <property type="molecule type" value="Genomic_DNA"/>
</dbReference>
<reference evidence="2" key="1">
    <citation type="journal article" date="2017" name="Nat. Ecol. Evol.">
        <title>Genome expansion and lineage-specific genetic innovations in the forest pathogenic fungi Armillaria.</title>
        <authorList>
            <person name="Sipos G."/>
            <person name="Prasanna A.N."/>
            <person name="Walter M.C."/>
            <person name="O'Connor E."/>
            <person name="Balint B."/>
            <person name="Krizsan K."/>
            <person name="Kiss B."/>
            <person name="Hess J."/>
            <person name="Varga T."/>
            <person name="Slot J."/>
            <person name="Riley R."/>
            <person name="Boka B."/>
            <person name="Rigling D."/>
            <person name="Barry K."/>
            <person name="Lee J."/>
            <person name="Mihaltcheva S."/>
            <person name="LaButti K."/>
            <person name="Lipzen A."/>
            <person name="Waldron R."/>
            <person name="Moloney N.M."/>
            <person name="Sperisen C."/>
            <person name="Kredics L."/>
            <person name="Vagvoelgyi C."/>
            <person name="Patrignani A."/>
            <person name="Fitzpatrick D."/>
            <person name="Nagy I."/>
            <person name="Doyle S."/>
            <person name="Anderson J.B."/>
            <person name="Grigoriev I.V."/>
            <person name="Gueldener U."/>
            <person name="Muensterkoetter M."/>
            <person name="Nagy L.G."/>
        </authorList>
    </citation>
    <scope>NUCLEOTIDE SEQUENCE [LARGE SCALE GENOMIC DNA]</scope>
    <source>
        <strain evidence="2">Ar21-2</strain>
    </source>
</reference>
<dbReference type="Proteomes" id="UP000217790">
    <property type="component" value="Unassembled WGS sequence"/>
</dbReference>
<gene>
    <name evidence="1" type="ORF">ARMGADRAFT_1089000</name>
</gene>
<keyword evidence="2" id="KW-1185">Reference proteome</keyword>
<sequence length="128" mass="14044">MASLTSSLIIGPPELGFTVTTPFPLQALTKDIMTLYTEAIAHALNGEDNGTRLEVLKDNLISLVKKEGGTWLASPSFNAMRQLPSEDKTLVMKAMSIIAEAGHVVPRDFCNWSMHLTRITKDMTPDEV</sequence>
<dbReference type="InParanoid" id="A0A2H3D613"/>
<protein>
    <submittedName>
        <fullName evidence="1">Uncharacterized protein</fullName>
    </submittedName>
</protein>
<name>A0A2H3D613_ARMGA</name>
<organism evidence="1 2">
    <name type="scientific">Armillaria gallica</name>
    <name type="common">Bulbous honey fungus</name>
    <name type="synonym">Armillaria bulbosa</name>
    <dbReference type="NCBI Taxonomy" id="47427"/>
    <lineage>
        <taxon>Eukaryota</taxon>
        <taxon>Fungi</taxon>
        <taxon>Dikarya</taxon>
        <taxon>Basidiomycota</taxon>
        <taxon>Agaricomycotina</taxon>
        <taxon>Agaricomycetes</taxon>
        <taxon>Agaricomycetidae</taxon>
        <taxon>Agaricales</taxon>
        <taxon>Marasmiineae</taxon>
        <taxon>Physalacriaceae</taxon>
        <taxon>Armillaria</taxon>
    </lineage>
</organism>
<dbReference type="OrthoDB" id="2996083at2759"/>
<evidence type="ECO:0000313" key="2">
    <source>
        <dbReference type="Proteomes" id="UP000217790"/>
    </source>
</evidence>
<evidence type="ECO:0000313" key="1">
    <source>
        <dbReference type="EMBL" id="PBK83763.1"/>
    </source>
</evidence>